<organism evidence="1 2">
    <name type="scientific">Calocera cornea HHB12733</name>
    <dbReference type="NCBI Taxonomy" id="1353952"/>
    <lineage>
        <taxon>Eukaryota</taxon>
        <taxon>Fungi</taxon>
        <taxon>Dikarya</taxon>
        <taxon>Basidiomycota</taxon>
        <taxon>Agaricomycotina</taxon>
        <taxon>Dacrymycetes</taxon>
        <taxon>Dacrymycetales</taxon>
        <taxon>Dacrymycetaceae</taxon>
        <taxon>Calocera</taxon>
    </lineage>
</organism>
<evidence type="ECO:0000313" key="1">
    <source>
        <dbReference type="EMBL" id="KZT61460.1"/>
    </source>
</evidence>
<sequence>MPSCSSSPISFVLCTTRAKDVSWSELRCLMLASLQSRSRVGTSCMYTFAGRLEYRRASHCAFSLAYADSSAQASPNMGLPSGGKRILANSSVSGAPAAVALSQRIISSSITPLFFGTGTLAPLPSSCGCPGTPSTMSPSLLLLGTTL</sequence>
<dbReference type="AlphaFoldDB" id="A0A165J734"/>
<accession>A0A165J734</accession>
<protein>
    <submittedName>
        <fullName evidence="1">Uncharacterized protein</fullName>
    </submittedName>
</protein>
<dbReference type="Proteomes" id="UP000076842">
    <property type="component" value="Unassembled WGS sequence"/>
</dbReference>
<dbReference type="EMBL" id="KV423923">
    <property type="protein sequence ID" value="KZT61460.1"/>
    <property type="molecule type" value="Genomic_DNA"/>
</dbReference>
<name>A0A165J734_9BASI</name>
<reference evidence="1 2" key="1">
    <citation type="journal article" date="2016" name="Mol. Biol. Evol.">
        <title>Comparative Genomics of Early-Diverging Mushroom-Forming Fungi Provides Insights into the Origins of Lignocellulose Decay Capabilities.</title>
        <authorList>
            <person name="Nagy L.G."/>
            <person name="Riley R."/>
            <person name="Tritt A."/>
            <person name="Adam C."/>
            <person name="Daum C."/>
            <person name="Floudas D."/>
            <person name="Sun H."/>
            <person name="Yadav J.S."/>
            <person name="Pangilinan J."/>
            <person name="Larsson K.H."/>
            <person name="Matsuura K."/>
            <person name="Barry K."/>
            <person name="Labutti K."/>
            <person name="Kuo R."/>
            <person name="Ohm R.A."/>
            <person name="Bhattacharya S.S."/>
            <person name="Shirouzu T."/>
            <person name="Yoshinaga Y."/>
            <person name="Martin F.M."/>
            <person name="Grigoriev I.V."/>
            <person name="Hibbett D.S."/>
        </authorList>
    </citation>
    <scope>NUCLEOTIDE SEQUENCE [LARGE SCALE GENOMIC DNA]</scope>
    <source>
        <strain evidence="1 2">HHB12733</strain>
    </source>
</reference>
<proteinExistence type="predicted"/>
<evidence type="ECO:0000313" key="2">
    <source>
        <dbReference type="Proteomes" id="UP000076842"/>
    </source>
</evidence>
<keyword evidence="2" id="KW-1185">Reference proteome</keyword>
<dbReference type="InParanoid" id="A0A165J734"/>
<gene>
    <name evidence="1" type="ORF">CALCODRAFT_491271</name>
</gene>